<keyword evidence="2" id="KW-1185">Reference proteome</keyword>
<dbReference type="Proteomes" id="UP000029964">
    <property type="component" value="Unassembled WGS sequence"/>
</dbReference>
<sequence>MTKVYWMLCHLPPRVLYEDGMVARVDDEYKLPGSCGKLPYNNTRRKGPLYEYELLLSNPGKRWEGT</sequence>
<evidence type="ECO:0000313" key="1">
    <source>
        <dbReference type="EMBL" id="KFH42977.1"/>
    </source>
</evidence>
<name>A0A086T0U5_HAPC1</name>
<accession>A0A086T0U5</accession>
<dbReference type="HOGENOM" id="CLU_2830615_0_0_1"/>
<evidence type="ECO:0000313" key="2">
    <source>
        <dbReference type="Proteomes" id="UP000029964"/>
    </source>
</evidence>
<reference evidence="2" key="1">
    <citation type="journal article" date="2014" name="Genome Announc.">
        <title>Genome sequence and annotation of Acremonium chrysogenum, producer of the beta-lactam antibiotic cephalosporin C.</title>
        <authorList>
            <person name="Terfehr D."/>
            <person name="Dahlmann T.A."/>
            <person name="Specht T."/>
            <person name="Zadra I."/>
            <person name="Kuernsteiner H."/>
            <person name="Kueck U."/>
        </authorList>
    </citation>
    <scope>NUCLEOTIDE SEQUENCE [LARGE SCALE GENOMIC DNA]</scope>
    <source>
        <strain evidence="2">ATCC 11550 / CBS 779.69 / DSM 880 / IAM 14645 / JCM 23072 / IMI 49137</strain>
    </source>
</reference>
<organism evidence="1 2">
    <name type="scientific">Hapsidospora chrysogenum (strain ATCC 11550 / CBS 779.69 / DSM 880 / IAM 14645 / JCM 23072 / IMI 49137)</name>
    <name type="common">Acremonium chrysogenum</name>
    <dbReference type="NCBI Taxonomy" id="857340"/>
    <lineage>
        <taxon>Eukaryota</taxon>
        <taxon>Fungi</taxon>
        <taxon>Dikarya</taxon>
        <taxon>Ascomycota</taxon>
        <taxon>Pezizomycotina</taxon>
        <taxon>Sordariomycetes</taxon>
        <taxon>Hypocreomycetidae</taxon>
        <taxon>Hypocreales</taxon>
        <taxon>Bionectriaceae</taxon>
        <taxon>Hapsidospora</taxon>
    </lineage>
</organism>
<comment type="caution">
    <text evidence="1">The sequence shown here is derived from an EMBL/GenBank/DDBJ whole genome shotgun (WGS) entry which is preliminary data.</text>
</comment>
<dbReference type="EMBL" id="JPKY01000080">
    <property type="protein sequence ID" value="KFH42977.1"/>
    <property type="molecule type" value="Genomic_DNA"/>
</dbReference>
<protein>
    <submittedName>
        <fullName evidence="1">Uncharacterized protein</fullName>
    </submittedName>
</protein>
<proteinExistence type="predicted"/>
<gene>
    <name evidence="1" type="ORF">ACRE_062890</name>
</gene>
<dbReference type="AlphaFoldDB" id="A0A086T0U5"/>